<dbReference type="KEGG" id="rbi:RB2501_06140"/>
<protein>
    <submittedName>
        <fullName evidence="5">TPR repeat protein</fullName>
    </submittedName>
</protein>
<dbReference type="PANTHER" id="PTHR44858">
    <property type="entry name" value="TETRATRICOPEPTIDE REPEAT PROTEIN 6"/>
    <property type="match status" value="1"/>
</dbReference>
<feature type="repeat" description="TPR" evidence="3">
    <location>
        <begin position="220"/>
        <end position="253"/>
    </location>
</feature>
<dbReference type="Proteomes" id="UP000009049">
    <property type="component" value="Chromosome"/>
</dbReference>
<dbReference type="Gene3D" id="1.25.40.10">
    <property type="entry name" value="Tetratricopeptide repeat domain"/>
    <property type="match status" value="2"/>
</dbReference>
<feature type="repeat" description="TPR" evidence="3">
    <location>
        <begin position="186"/>
        <end position="219"/>
    </location>
</feature>
<dbReference type="EMBL" id="CP001712">
    <property type="protein sequence ID" value="EAR16456.1"/>
    <property type="molecule type" value="Genomic_DNA"/>
</dbReference>
<accession>A4CHP8</accession>
<evidence type="ECO:0000256" key="4">
    <source>
        <dbReference type="SAM" id="MobiDB-lite"/>
    </source>
</evidence>
<gene>
    <name evidence="5" type="ordered locus">RB2501_06140</name>
</gene>
<dbReference type="STRING" id="313596.RB2501_06140"/>
<keyword evidence="1" id="KW-0677">Repeat</keyword>
<dbReference type="InterPro" id="IPR011990">
    <property type="entry name" value="TPR-like_helical_dom_sf"/>
</dbReference>
<dbReference type="Pfam" id="PF07719">
    <property type="entry name" value="TPR_2"/>
    <property type="match status" value="1"/>
</dbReference>
<evidence type="ECO:0000313" key="6">
    <source>
        <dbReference type="Proteomes" id="UP000009049"/>
    </source>
</evidence>
<feature type="compositionally biased region" description="Low complexity" evidence="4">
    <location>
        <begin position="90"/>
        <end position="109"/>
    </location>
</feature>
<dbReference type="HOGENOM" id="CLU_936516_0_0_10"/>
<evidence type="ECO:0000256" key="2">
    <source>
        <dbReference type="ARBA" id="ARBA00022803"/>
    </source>
</evidence>
<dbReference type="InterPro" id="IPR050498">
    <property type="entry name" value="Ycf3"/>
</dbReference>
<sequence>MNFDEISRVAQTLQQRYEANQNYLYALKNWILDLKPQIQEESFINRLNGEYSILESMEEDDLARATKALKQRENAIKKIVSDYNVWVNQQNQSRSTSNSSVTNSRQNSNTGETLLTEGVKKFNENDFISAIRNFSKYLEQDKNNTDVLFYRALSKSNINDNYGAIEDYEKIIRLKSNYPLRVAKIATVYNNKAYALVKLGKIQEALPFVETALEMDKSEWFIWDTRGEIHYELGNYKESISDLTKAIKIEENEHSYYLRGMAQIKIGLNKMGCIDLSKAGQLGNDKAYEEIEKYCNN</sequence>
<dbReference type="InterPro" id="IPR013105">
    <property type="entry name" value="TPR_2"/>
</dbReference>
<evidence type="ECO:0000256" key="3">
    <source>
        <dbReference type="PROSITE-ProRule" id="PRU00339"/>
    </source>
</evidence>
<dbReference type="PANTHER" id="PTHR44858:SF1">
    <property type="entry name" value="UDP-N-ACETYLGLUCOSAMINE--PEPTIDE N-ACETYLGLUCOSAMINYLTRANSFERASE SPINDLY-RELATED"/>
    <property type="match status" value="1"/>
</dbReference>
<keyword evidence="6" id="KW-1185">Reference proteome</keyword>
<dbReference type="InterPro" id="IPR019734">
    <property type="entry name" value="TPR_rpt"/>
</dbReference>
<dbReference type="SMART" id="SM00028">
    <property type="entry name" value="TPR"/>
    <property type="match status" value="4"/>
</dbReference>
<dbReference type="Pfam" id="PF13181">
    <property type="entry name" value="TPR_8"/>
    <property type="match status" value="1"/>
</dbReference>
<dbReference type="AlphaFoldDB" id="A4CHP8"/>
<dbReference type="SUPFAM" id="SSF48452">
    <property type="entry name" value="TPR-like"/>
    <property type="match status" value="1"/>
</dbReference>
<proteinExistence type="predicted"/>
<name>A4CHP8_ROBBH</name>
<keyword evidence="2 3" id="KW-0802">TPR repeat</keyword>
<dbReference type="GO" id="GO:0009279">
    <property type="term" value="C:cell outer membrane"/>
    <property type="evidence" value="ECO:0007669"/>
    <property type="project" value="TreeGrafter"/>
</dbReference>
<reference evidence="5 6" key="1">
    <citation type="journal article" date="2009" name="J. Bacteriol.">
        <title>Complete genome sequence of Robiginitalea biformata HTCC2501.</title>
        <authorList>
            <person name="Oh H.M."/>
            <person name="Giovannoni S.J."/>
            <person name="Lee K."/>
            <person name="Ferriera S."/>
            <person name="Johnson J."/>
            <person name="Cho J.C."/>
        </authorList>
    </citation>
    <scope>NUCLEOTIDE SEQUENCE [LARGE SCALE GENOMIC DNA]</scope>
    <source>
        <strain evidence="6">ATCC BAA-864 / HTCC2501 / KCTC 12146</strain>
    </source>
</reference>
<dbReference type="eggNOG" id="COG0457">
    <property type="taxonomic scope" value="Bacteria"/>
</dbReference>
<evidence type="ECO:0000256" key="1">
    <source>
        <dbReference type="ARBA" id="ARBA00022737"/>
    </source>
</evidence>
<dbReference type="GO" id="GO:0046813">
    <property type="term" value="P:receptor-mediated virion attachment to host cell"/>
    <property type="evidence" value="ECO:0007669"/>
    <property type="project" value="TreeGrafter"/>
</dbReference>
<evidence type="ECO:0000313" key="5">
    <source>
        <dbReference type="EMBL" id="EAR16456.1"/>
    </source>
</evidence>
<organism evidence="5 6">
    <name type="scientific">Robiginitalea biformata (strain ATCC BAA-864 / DSM 15991 / KCTC 12146 / HTCC2501)</name>
    <dbReference type="NCBI Taxonomy" id="313596"/>
    <lineage>
        <taxon>Bacteria</taxon>
        <taxon>Pseudomonadati</taxon>
        <taxon>Bacteroidota</taxon>
        <taxon>Flavobacteriia</taxon>
        <taxon>Flavobacteriales</taxon>
        <taxon>Flavobacteriaceae</taxon>
        <taxon>Robiginitalea</taxon>
    </lineage>
</organism>
<feature type="region of interest" description="Disordered" evidence="4">
    <location>
        <begin position="90"/>
        <end position="113"/>
    </location>
</feature>
<dbReference type="PROSITE" id="PS50005">
    <property type="entry name" value="TPR"/>
    <property type="match status" value="2"/>
</dbReference>